<name>A0ABV6LG10_9SPHI</name>
<evidence type="ECO:0000313" key="6">
    <source>
        <dbReference type="Proteomes" id="UP001589828"/>
    </source>
</evidence>
<dbReference type="Pfam" id="PF12969">
    <property type="entry name" value="DUF3857"/>
    <property type="match status" value="1"/>
</dbReference>
<dbReference type="SUPFAM" id="SSF54001">
    <property type="entry name" value="Cysteine proteinases"/>
    <property type="match status" value="1"/>
</dbReference>
<evidence type="ECO:0000259" key="4">
    <source>
        <dbReference type="Pfam" id="PF12969"/>
    </source>
</evidence>
<feature type="transmembrane region" description="Helical" evidence="1">
    <location>
        <begin position="739"/>
        <end position="763"/>
    </location>
</feature>
<dbReference type="InterPro" id="IPR002931">
    <property type="entry name" value="Transglutaminase-like"/>
</dbReference>
<dbReference type="Pfam" id="PF01841">
    <property type="entry name" value="Transglut_core"/>
    <property type="match status" value="1"/>
</dbReference>
<feature type="transmembrane region" description="Helical" evidence="1">
    <location>
        <begin position="802"/>
        <end position="820"/>
    </location>
</feature>
<reference evidence="5 6" key="1">
    <citation type="submission" date="2024-09" db="EMBL/GenBank/DDBJ databases">
        <authorList>
            <person name="Sun Q."/>
            <person name="Mori K."/>
        </authorList>
    </citation>
    <scope>NUCLEOTIDE SEQUENCE [LARGE SCALE GENOMIC DNA]</scope>
    <source>
        <strain evidence="5 6">NCAIM B.02415</strain>
    </source>
</reference>
<dbReference type="Proteomes" id="UP001589828">
    <property type="component" value="Unassembled WGS sequence"/>
</dbReference>
<keyword evidence="1" id="KW-0472">Membrane</keyword>
<organism evidence="5 6">
    <name type="scientific">Mucilaginibacter angelicae</name>
    <dbReference type="NCBI Taxonomy" id="869718"/>
    <lineage>
        <taxon>Bacteria</taxon>
        <taxon>Pseudomonadati</taxon>
        <taxon>Bacteroidota</taxon>
        <taxon>Sphingobacteriia</taxon>
        <taxon>Sphingobacteriales</taxon>
        <taxon>Sphingobacteriaceae</taxon>
        <taxon>Mucilaginibacter</taxon>
    </lineage>
</organism>
<protein>
    <submittedName>
        <fullName evidence="5">DUF3857 domain-containing protein</fullName>
    </submittedName>
</protein>
<evidence type="ECO:0000313" key="5">
    <source>
        <dbReference type="EMBL" id="MFC0518412.1"/>
    </source>
</evidence>
<feature type="domain" description="DUF3857" evidence="4">
    <location>
        <begin position="70"/>
        <end position="231"/>
    </location>
</feature>
<dbReference type="InterPro" id="IPR024618">
    <property type="entry name" value="DUF3857"/>
</dbReference>
<feature type="transmembrane region" description="Helical" evidence="1">
    <location>
        <begin position="655"/>
        <end position="675"/>
    </location>
</feature>
<keyword evidence="1" id="KW-1133">Transmembrane helix</keyword>
<feature type="chain" id="PRO_5047302503" evidence="2">
    <location>
        <begin position="22"/>
        <end position="851"/>
    </location>
</feature>
<gene>
    <name evidence="5" type="ORF">ACFFGT_29630</name>
</gene>
<dbReference type="EMBL" id="JBHLTS010000078">
    <property type="protein sequence ID" value="MFC0518412.1"/>
    <property type="molecule type" value="Genomic_DNA"/>
</dbReference>
<keyword evidence="2" id="KW-0732">Signal</keyword>
<feature type="transmembrane region" description="Helical" evidence="1">
    <location>
        <begin position="682"/>
        <end position="715"/>
    </location>
</feature>
<dbReference type="Gene3D" id="3.10.620.30">
    <property type="match status" value="1"/>
</dbReference>
<dbReference type="RefSeq" id="WP_377026131.1">
    <property type="nucleotide sequence ID" value="NZ_JBHLTS010000078.1"/>
</dbReference>
<dbReference type="Pfam" id="PF10754">
    <property type="entry name" value="DUF2569"/>
    <property type="match status" value="1"/>
</dbReference>
<proteinExistence type="predicted"/>
<accession>A0ABV6LG10</accession>
<feature type="transmembrane region" description="Helical" evidence="1">
    <location>
        <begin position="772"/>
        <end position="790"/>
    </location>
</feature>
<keyword evidence="6" id="KW-1185">Reference proteome</keyword>
<dbReference type="InterPro" id="IPR019690">
    <property type="entry name" value="DUF2569"/>
</dbReference>
<keyword evidence="1" id="KW-0812">Transmembrane</keyword>
<sequence length="851" mass="95780">MRFTFSLCLVVVFWCSGAAFGDTPSVHISTRPTWLNTLKPYNQKPSSRTIERGFYYALIEEQVQVEKQADYNHIIREIVSETGIQNASQISVSFDPAYERLDFHDITVWRDGKPLNRLKTTAFKVLADEKDLSNFIYQGSFSALYILDDIRKGDRIEYSYTITGRNPILNGKFCANMYLQWYTPIAHHYTAIIASSQRKLNFKTFNNVPKPTISEANGLKSYVYEGFQVPPAHDDDSEPSWYNERGFIQVSEFANWAEVVNWASSINQPSLNIKGELGGQIAKLKKDAGNDKEKYFRAAVRTVQQEVRYMGIEIGEYSHRANNPEKVFKQRYGDCKDKSLLLVSMLKAGGIDASMVLVNADMNEHVEQYIPTAYAFNHAVVTANVNGKQVWVDATMDNQGGEGTDIYFPRYGKGLVLKTGSDALTTIPPSKGGKVTGEDIYTVKDGKSPVLFTVKTIYTGDEADYMRGKLESSGMAETEKSYLDYYAKIYNKIETKDSITVTDDLKANKLIIIETYKVGDFFKKDSTSNKLTADLFANSIYNQFPTITGRIKTPVALTYPYDAAYSIKVVLPGGWNINEDHDAINRDYYRYESDFTTAGDTLLLNYKLSFLKDNVPVNKLDEFKADIKKLNDTSLGYSFSYTPPDSDRPSTINSFLVLIAFLLTVGLIVLGVWLYQRETPGIVFAYGSTFVPLGGWLIVIAIFLGGMVISAIWGLSSRSYFELSSWNSHAVKNIMEHRFLIVLESLGNIAMACYAVFCLALLLNRRDILPQYIIGFFVFRALVAITDYYIAYNLYGTVSDTAMQALAGSFIVAAICVPYFKRSSRVQETFIVPHPPYNYSYEGPGVAEESA</sequence>
<comment type="caution">
    <text evidence="5">The sequence shown here is derived from an EMBL/GenBank/DDBJ whole genome shotgun (WGS) entry which is preliminary data.</text>
</comment>
<dbReference type="InterPro" id="IPR038765">
    <property type="entry name" value="Papain-like_cys_pep_sf"/>
</dbReference>
<evidence type="ECO:0000259" key="3">
    <source>
        <dbReference type="Pfam" id="PF01841"/>
    </source>
</evidence>
<feature type="signal peptide" evidence="2">
    <location>
        <begin position="1"/>
        <end position="21"/>
    </location>
</feature>
<evidence type="ECO:0000256" key="2">
    <source>
        <dbReference type="SAM" id="SignalP"/>
    </source>
</evidence>
<dbReference type="Gene3D" id="2.60.40.3140">
    <property type="match status" value="1"/>
</dbReference>
<evidence type="ECO:0000256" key="1">
    <source>
        <dbReference type="SAM" id="Phobius"/>
    </source>
</evidence>
<feature type="domain" description="Transglutaminase-like" evidence="3">
    <location>
        <begin position="290"/>
        <end position="395"/>
    </location>
</feature>